<dbReference type="PRINTS" id="PR00205">
    <property type="entry name" value="CADHERIN"/>
</dbReference>
<keyword evidence="10 13" id="KW-0472">Membrane</keyword>
<feature type="transmembrane region" description="Helical" evidence="13">
    <location>
        <begin position="449"/>
        <end position="474"/>
    </location>
</feature>
<feature type="domain" description="Cadherin" evidence="14">
    <location>
        <begin position="605"/>
        <end position="645"/>
    </location>
</feature>
<dbReference type="InterPro" id="IPR002126">
    <property type="entry name" value="Cadherin-like_dom"/>
</dbReference>
<feature type="transmembrane region" description="Helical" evidence="13">
    <location>
        <begin position="295"/>
        <end position="316"/>
    </location>
</feature>
<dbReference type="SUPFAM" id="SSF118215">
    <property type="entry name" value="Proton glutamate symport protein"/>
    <property type="match status" value="1"/>
</dbReference>
<keyword evidence="16" id="KW-1185">Reference proteome</keyword>
<keyword evidence="9 13" id="KW-1133">Transmembrane helix</keyword>
<dbReference type="InterPro" id="IPR018107">
    <property type="entry name" value="Na-dicarboxylate_symporter_CS"/>
</dbReference>
<name>A0A8B6GLD9_MYTGA</name>
<feature type="transmembrane region" description="Helical" evidence="13">
    <location>
        <begin position="100"/>
        <end position="121"/>
    </location>
</feature>
<keyword evidence="6" id="KW-0677">Repeat</keyword>
<gene>
    <name evidence="15" type="ORF">MGAL_10B075882</name>
</gene>
<proteinExistence type="predicted"/>
<evidence type="ECO:0000256" key="1">
    <source>
        <dbReference type="ARBA" id="ARBA00004141"/>
    </source>
</evidence>
<dbReference type="SUPFAM" id="SSF49313">
    <property type="entry name" value="Cadherin-like"/>
    <property type="match status" value="3"/>
</dbReference>
<dbReference type="InterPro" id="IPR036458">
    <property type="entry name" value="Na:dicarbo_symporter_sf"/>
</dbReference>
<evidence type="ECO:0000256" key="13">
    <source>
        <dbReference type="SAM" id="Phobius"/>
    </source>
</evidence>
<feature type="transmembrane region" description="Helical" evidence="13">
    <location>
        <begin position="57"/>
        <end position="80"/>
    </location>
</feature>
<dbReference type="GO" id="GO:0005313">
    <property type="term" value="F:L-glutamate transmembrane transporter activity"/>
    <property type="evidence" value="ECO:0007669"/>
    <property type="project" value="TreeGrafter"/>
</dbReference>
<evidence type="ECO:0000256" key="7">
    <source>
        <dbReference type="ARBA" id="ARBA00022837"/>
    </source>
</evidence>
<evidence type="ECO:0000256" key="8">
    <source>
        <dbReference type="ARBA" id="ARBA00022847"/>
    </source>
</evidence>
<feature type="transmembrane region" description="Helical" evidence="13">
    <location>
        <begin position="360"/>
        <end position="377"/>
    </location>
</feature>
<evidence type="ECO:0000313" key="15">
    <source>
        <dbReference type="EMBL" id="VDI65461.1"/>
    </source>
</evidence>
<reference evidence="15" key="1">
    <citation type="submission" date="2018-11" db="EMBL/GenBank/DDBJ databases">
        <authorList>
            <person name="Alioto T."/>
            <person name="Alioto T."/>
        </authorList>
    </citation>
    <scope>NUCLEOTIDE SEQUENCE</scope>
</reference>
<dbReference type="SMART" id="SM00112">
    <property type="entry name" value="CA"/>
    <property type="match status" value="3"/>
</dbReference>
<keyword evidence="7 12" id="KW-0106">Calcium</keyword>
<dbReference type="Pfam" id="PF00028">
    <property type="entry name" value="Cadherin"/>
    <property type="match status" value="1"/>
</dbReference>
<dbReference type="GO" id="GO:0005509">
    <property type="term" value="F:calcium ion binding"/>
    <property type="evidence" value="ECO:0007669"/>
    <property type="project" value="UniProtKB-UniRule"/>
</dbReference>
<dbReference type="EMBL" id="UYJE01008623">
    <property type="protein sequence ID" value="VDI65461.1"/>
    <property type="molecule type" value="Genomic_DNA"/>
</dbReference>
<feature type="transmembrane region" description="Helical" evidence="13">
    <location>
        <begin position="133"/>
        <end position="155"/>
    </location>
</feature>
<dbReference type="AlphaFoldDB" id="A0A8B6GLD9"/>
<dbReference type="GO" id="GO:0015501">
    <property type="term" value="F:glutamate:sodium symporter activity"/>
    <property type="evidence" value="ECO:0007669"/>
    <property type="project" value="TreeGrafter"/>
</dbReference>
<evidence type="ECO:0000256" key="3">
    <source>
        <dbReference type="ARBA" id="ARBA00022448"/>
    </source>
</evidence>
<dbReference type="Gene3D" id="2.60.40.60">
    <property type="entry name" value="Cadherins"/>
    <property type="match status" value="4"/>
</dbReference>
<dbReference type="FunFam" id="2.60.40.60:FF:000033">
    <property type="entry name" value="FAT atypical cadherin 1"/>
    <property type="match status" value="1"/>
</dbReference>
<dbReference type="GO" id="GO:0005886">
    <property type="term" value="C:plasma membrane"/>
    <property type="evidence" value="ECO:0007669"/>
    <property type="project" value="TreeGrafter"/>
</dbReference>
<evidence type="ECO:0000256" key="4">
    <source>
        <dbReference type="ARBA" id="ARBA00022692"/>
    </source>
</evidence>
<evidence type="ECO:0000256" key="6">
    <source>
        <dbReference type="ARBA" id="ARBA00022737"/>
    </source>
</evidence>
<dbReference type="CDD" id="cd11304">
    <property type="entry name" value="Cadherin_repeat"/>
    <property type="match status" value="2"/>
</dbReference>
<dbReference type="Gene3D" id="1.10.3860.10">
    <property type="entry name" value="Sodium:dicarboxylate symporter"/>
    <property type="match status" value="1"/>
</dbReference>
<dbReference type="PANTHER" id="PTHR11958">
    <property type="entry name" value="SODIUM/DICARBOXYLATE SYMPORTER-RELATED"/>
    <property type="match status" value="1"/>
</dbReference>
<keyword evidence="8" id="KW-0769">Symport</keyword>
<dbReference type="InterPro" id="IPR015919">
    <property type="entry name" value="Cadherin-like_sf"/>
</dbReference>
<dbReference type="OrthoDB" id="5877963at2759"/>
<evidence type="ECO:0000259" key="14">
    <source>
        <dbReference type="PROSITE" id="PS50268"/>
    </source>
</evidence>
<dbReference type="InterPro" id="IPR050746">
    <property type="entry name" value="DAACS"/>
</dbReference>
<evidence type="ECO:0000256" key="11">
    <source>
        <dbReference type="ARBA" id="ARBA00023180"/>
    </source>
</evidence>
<feature type="transmembrane region" description="Helical" evidence="13">
    <location>
        <begin position="255"/>
        <end position="274"/>
    </location>
</feature>
<organism evidence="15 16">
    <name type="scientific">Mytilus galloprovincialis</name>
    <name type="common">Mediterranean mussel</name>
    <dbReference type="NCBI Taxonomy" id="29158"/>
    <lineage>
        <taxon>Eukaryota</taxon>
        <taxon>Metazoa</taxon>
        <taxon>Spiralia</taxon>
        <taxon>Lophotrochozoa</taxon>
        <taxon>Mollusca</taxon>
        <taxon>Bivalvia</taxon>
        <taxon>Autobranchia</taxon>
        <taxon>Pteriomorphia</taxon>
        <taxon>Mytilida</taxon>
        <taxon>Mytiloidea</taxon>
        <taxon>Mytilidae</taxon>
        <taxon>Mytilinae</taxon>
        <taxon>Mytilus</taxon>
    </lineage>
</organism>
<dbReference type="PROSITE" id="PS00713">
    <property type="entry name" value="NA_DICARBOXYL_SYMP_1"/>
    <property type="match status" value="1"/>
</dbReference>
<dbReference type="Pfam" id="PF00375">
    <property type="entry name" value="SDF"/>
    <property type="match status" value="1"/>
</dbReference>
<dbReference type="Proteomes" id="UP000596742">
    <property type="component" value="Unassembled WGS sequence"/>
</dbReference>
<protein>
    <submittedName>
        <fullName evidence="15">Solute carrier family 1 (Glial high affinity glutamate transporter), member 3</fullName>
    </submittedName>
</protein>
<keyword evidence="11" id="KW-0325">Glycoprotein</keyword>
<evidence type="ECO:0000256" key="9">
    <source>
        <dbReference type="ARBA" id="ARBA00022989"/>
    </source>
</evidence>
<accession>A0A8B6GLD9</accession>
<dbReference type="InterPro" id="IPR001991">
    <property type="entry name" value="Na-dicarboxylate_symporter"/>
</dbReference>
<dbReference type="PROSITE" id="PS00714">
    <property type="entry name" value="NA_DICARBOXYL_SYMP_2"/>
    <property type="match status" value="1"/>
</dbReference>
<keyword evidence="3" id="KW-0813">Transport</keyword>
<evidence type="ECO:0000256" key="10">
    <source>
        <dbReference type="ARBA" id="ARBA00023136"/>
    </source>
</evidence>
<dbReference type="GO" id="GO:0015175">
    <property type="term" value="F:neutral L-amino acid transmembrane transporter activity"/>
    <property type="evidence" value="ECO:0007669"/>
    <property type="project" value="TreeGrafter"/>
</dbReference>
<dbReference type="PANTHER" id="PTHR11958:SF63">
    <property type="entry name" value="AMINO ACID TRANSPORTER"/>
    <property type="match status" value="1"/>
</dbReference>
<feature type="transmembrane region" description="Helical" evidence="13">
    <location>
        <begin position="417"/>
        <end position="437"/>
    </location>
</feature>
<dbReference type="PRINTS" id="PR00173">
    <property type="entry name" value="EDTRNSPORT"/>
</dbReference>
<keyword evidence="5" id="KW-0732">Signal</keyword>
<keyword evidence="4 13" id="KW-0812">Transmembrane</keyword>
<comment type="caution">
    <text evidence="15">The sequence shown here is derived from an EMBL/GenBank/DDBJ whole genome shotgun (WGS) entry which is preliminary data.</text>
</comment>
<dbReference type="GO" id="GO:0007156">
    <property type="term" value="P:homophilic cell adhesion via plasma membrane adhesion molecules"/>
    <property type="evidence" value="ECO:0007669"/>
    <property type="project" value="InterPro"/>
</dbReference>
<dbReference type="PROSITE" id="PS50268">
    <property type="entry name" value="CADHERIN_2"/>
    <property type="match status" value="3"/>
</dbReference>
<evidence type="ECO:0000256" key="12">
    <source>
        <dbReference type="PROSITE-ProRule" id="PRU00043"/>
    </source>
</evidence>
<feature type="domain" description="Cadherin" evidence="14">
    <location>
        <begin position="646"/>
        <end position="749"/>
    </location>
</feature>
<evidence type="ECO:0000256" key="2">
    <source>
        <dbReference type="ARBA" id="ARBA00004167"/>
    </source>
</evidence>
<evidence type="ECO:0000256" key="5">
    <source>
        <dbReference type="ARBA" id="ARBA00022729"/>
    </source>
</evidence>
<evidence type="ECO:0000313" key="16">
    <source>
        <dbReference type="Proteomes" id="UP000596742"/>
    </source>
</evidence>
<feature type="domain" description="Cadherin" evidence="14">
    <location>
        <begin position="750"/>
        <end position="871"/>
    </location>
</feature>
<comment type="subcellular location">
    <subcellularLocation>
        <location evidence="1">Membrane</location>
        <topology evidence="1">Multi-pass membrane protein</topology>
    </subcellularLocation>
    <subcellularLocation>
        <location evidence="2">Membrane</location>
        <topology evidence="2">Single-pass membrane protein</topology>
    </subcellularLocation>
</comment>
<feature type="transmembrane region" description="Helical" evidence="13">
    <location>
        <begin position="328"/>
        <end position="353"/>
    </location>
</feature>
<sequence>MWWQNFCRNKRQVKTKGIHDSELTLHIHRETAMEKKMEAINDKPKKSKIKEIIMENLLIMLMIISVIIGVCLGVGLRGIWSPDEKRKLHYLRFPGDLLMNMLKMMIIPLIVSSLISSLAFLDSKSSGKMGLRAVVYYLTTTLCAVIIGIILVVTIRPGDRGGKIEKGGSSKNADALDSLFDLIRNCFPDNLIEACFRKQTTEVLDHKIVTEHTYMMNVTGTNFTTQSPNDDMVKLVNYTTTRIVDKPVVKKVEGMNILGIVVFSIFFGCTLSRMGPAGKPLSAFFECMHIATMKIVTLIIWYSPVGIVFLIAVKLIEMEDMGKVFTQLGYYMLTVLLGLGLHGFIVLPLVYFVGTRKNPFIFCYNMLRALLTAWGTASSSSTLPVTMECLEEKNKIDIRVAKFVTPIGATINMDGTALYEAVASIFIAQYLGISLNFGEVIIISLTSTAAAIGAAGIPSAGLVTMAIVLTAVGLPVDEVTLIIPIDWFLDRFRTAINVLGDAYGAGLKWFLYRYELMTVAQLRVDNTGLSQKYPPRFDTLPSLLQYDEGCSNRTLATVTARGDNGVITISANGDATRSKVDIVQTQSSNSMPFITKVQINQKACMDRETEATWYLHLLAEDTSNLKTIDTLQIYILDVNDEKPSFLSKLFQKTIPENAKTSTEVIKATATDPDNGVGGVVTYSLVSSSLYGNAFDIDTNTGSITVNEALDYSKLSFYQYLIVGTDGGGLNGTATLIIKIKDIQNRPPYFTGQPFNAYILENSTIGSNVPFTYPIRADDGDTGVPHAIEYKFTHGKCNEFFEIKSNGIYAIVTVKKTLDRDRGVIHDARGVCSMTLMAIEKLNSNETNPGPSNSTTPVVISIVDVDDNLPEFSQSLYNATVFENLVGAPLTIKGDRINVTDVDQDVNSHLHLELRYHNGSIVQGIKPVPDTVQGSGNVMLYLQDDFSFDFEKVQEVSFMVMYTYR</sequence>